<protein>
    <submittedName>
        <fullName evidence="1">Putative secreted protein</fullName>
    </submittedName>
</protein>
<name>A0A2M4CDU0_9DIPT</name>
<accession>A0A2M4CDU0</accession>
<reference evidence="1" key="1">
    <citation type="submission" date="2018-01" db="EMBL/GenBank/DDBJ databases">
        <title>An insight into the sialome of Amazonian anophelines.</title>
        <authorList>
            <person name="Ribeiro J.M."/>
            <person name="Scarpassa V."/>
            <person name="Calvo E."/>
        </authorList>
    </citation>
    <scope>NUCLEOTIDE SEQUENCE</scope>
    <source>
        <tissue evidence="1">Salivary glands</tissue>
    </source>
</reference>
<sequence length="71" mass="8218">MSAAYSQRIRWWQSLLPVLLPGTGTWLVTGLRLTYRHPQEYNCNILGDPRTGLRSLARSSRRAYRHSVEGF</sequence>
<dbReference type="EMBL" id="GGFJ01014349">
    <property type="protein sequence ID" value="MBW63490.1"/>
    <property type="molecule type" value="Transcribed_RNA"/>
</dbReference>
<organism evidence="1">
    <name type="scientific">Anopheles marajoara</name>
    <dbReference type="NCBI Taxonomy" id="58244"/>
    <lineage>
        <taxon>Eukaryota</taxon>
        <taxon>Metazoa</taxon>
        <taxon>Ecdysozoa</taxon>
        <taxon>Arthropoda</taxon>
        <taxon>Hexapoda</taxon>
        <taxon>Insecta</taxon>
        <taxon>Pterygota</taxon>
        <taxon>Neoptera</taxon>
        <taxon>Endopterygota</taxon>
        <taxon>Diptera</taxon>
        <taxon>Nematocera</taxon>
        <taxon>Culicoidea</taxon>
        <taxon>Culicidae</taxon>
        <taxon>Anophelinae</taxon>
        <taxon>Anopheles</taxon>
    </lineage>
</organism>
<evidence type="ECO:0000313" key="1">
    <source>
        <dbReference type="EMBL" id="MBW63490.1"/>
    </source>
</evidence>
<dbReference type="AlphaFoldDB" id="A0A2M4CDU0"/>
<proteinExistence type="predicted"/>